<protein>
    <recommendedName>
        <fullName evidence="4">DUF5668 domain-containing protein</fullName>
    </recommendedName>
</protein>
<keyword evidence="1" id="KW-0812">Transmembrane</keyword>
<evidence type="ECO:0008006" key="4">
    <source>
        <dbReference type="Google" id="ProtNLM"/>
    </source>
</evidence>
<dbReference type="EMBL" id="NOII01000002">
    <property type="protein sequence ID" value="OYD58089.1"/>
    <property type="molecule type" value="Genomic_DNA"/>
</dbReference>
<feature type="transmembrane region" description="Helical" evidence="1">
    <location>
        <begin position="32"/>
        <end position="49"/>
    </location>
</feature>
<feature type="transmembrane region" description="Helical" evidence="1">
    <location>
        <begin position="7"/>
        <end position="26"/>
    </location>
</feature>
<keyword evidence="1" id="KW-0472">Membrane</keyword>
<feature type="transmembrane region" description="Helical" evidence="1">
    <location>
        <begin position="134"/>
        <end position="154"/>
    </location>
</feature>
<dbReference type="RefSeq" id="WP_094252151.1">
    <property type="nucleotide sequence ID" value="NZ_JBHLXL010000001.1"/>
</dbReference>
<dbReference type="OrthoDB" id="2989824at2"/>
<comment type="caution">
    <text evidence="2">The sequence shown here is derived from an EMBL/GenBank/DDBJ whole genome shotgun (WGS) entry which is preliminary data.</text>
</comment>
<accession>A0A235FA85</accession>
<feature type="transmembrane region" description="Helical" evidence="1">
    <location>
        <begin position="56"/>
        <end position="74"/>
    </location>
</feature>
<keyword evidence="1" id="KW-1133">Transmembrane helix</keyword>
<feature type="transmembrane region" description="Helical" evidence="1">
    <location>
        <begin position="80"/>
        <end position="98"/>
    </location>
</feature>
<evidence type="ECO:0000256" key="1">
    <source>
        <dbReference type="SAM" id="Phobius"/>
    </source>
</evidence>
<name>A0A235FA85_9BACL</name>
<gene>
    <name evidence="2" type="ORF">CGZ90_09390</name>
</gene>
<proteinExistence type="predicted"/>
<reference evidence="2 3" key="1">
    <citation type="submission" date="2017-07" db="EMBL/GenBank/DDBJ databases">
        <title>Fictibacillus sp. nov. GDSW-R2A3 Genome sequencing and assembly.</title>
        <authorList>
            <person name="Mayilraj S."/>
        </authorList>
    </citation>
    <scope>NUCLEOTIDE SEQUENCE [LARGE SCALE GENOMIC DNA]</scope>
    <source>
        <strain evidence="2 3">GDSW-R2A3</strain>
    </source>
</reference>
<evidence type="ECO:0000313" key="2">
    <source>
        <dbReference type="EMBL" id="OYD58089.1"/>
    </source>
</evidence>
<keyword evidence="3" id="KW-1185">Reference proteome</keyword>
<evidence type="ECO:0000313" key="3">
    <source>
        <dbReference type="Proteomes" id="UP000215059"/>
    </source>
</evidence>
<feature type="transmembrane region" description="Helical" evidence="1">
    <location>
        <begin position="105"/>
        <end position="122"/>
    </location>
</feature>
<sequence>MKQQSVFSGIVILGTGLFFLATQMQVTALLPYLSWPALLAIVGVAFLVQSASAKDGSGAFSGILLTGLGIHFYASGRVEGWPQGLGMFILIMAAAFFYQYKKTKEGLIAGIIMFAISMWLLFFKTNSSPVQDLFSGVEGLWPAALIAVGAIFIFKKKK</sequence>
<dbReference type="AlphaFoldDB" id="A0A235FA85"/>
<organism evidence="2 3">
    <name type="scientific">Fictibacillus aquaticus</name>
    <dbReference type="NCBI Taxonomy" id="2021314"/>
    <lineage>
        <taxon>Bacteria</taxon>
        <taxon>Bacillati</taxon>
        <taxon>Bacillota</taxon>
        <taxon>Bacilli</taxon>
        <taxon>Bacillales</taxon>
        <taxon>Fictibacillaceae</taxon>
        <taxon>Fictibacillus</taxon>
    </lineage>
</organism>
<dbReference type="Proteomes" id="UP000215059">
    <property type="component" value="Unassembled WGS sequence"/>
</dbReference>